<dbReference type="AlphaFoldDB" id="A0A3P8UQQ5"/>
<feature type="domain" description="Laminin G" evidence="2">
    <location>
        <begin position="1"/>
        <end position="75"/>
    </location>
</feature>
<dbReference type="PROSITE" id="PS50025">
    <property type="entry name" value="LAM_G_DOMAIN"/>
    <property type="match status" value="1"/>
</dbReference>
<evidence type="ECO:0000259" key="2">
    <source>
        <dbReference type="PROSITE" id="PS50025"/>
    </source>
</evidence>
<reference evidence="3" key="2">
    <citation type="submission" date="2025-08" db="UniProtKB">
        <authorList>
            <consortium name="Ensembl"/>
        </authorList>
    </citation>
    <scope>IDENTIFICATION</scope>
</reference>
<name>A0A3P8UQQ5_CYNSE</name>
<dbReference type="Gene3D" id="2.60.120.200">
    <property type="match status" value="1"/>
</dbReference>
<accession>A0A3P8UQQ5</accession>
<dbReference type="CDD" id="cd00110">
    <property type="entry name" value="LamG"/>
    <property type="match status" value="1"/>
</dbReference>
<evidence type="ECO:0000313" key="3">
    <source>
        <dbReference type="Ensembl" id="ENSCSEP00000004179.1"/>
    </source>
</evidence>
<dbReference type="GeneTree" id="ENSGT00940000165567"/>
<dbReference type="InterPro" id="IPR013320">
    <property type="entry name" value="ConA-like_dom_sf"/>
</dbReference>
<reference evidence="3" key="3">
    <citation type="submission" date="2025-09" db="UniProtKB">
        <authorList>
            <consortium name="Ensembl"/>
        </authorList>
    </citation>
    <scope>IDENTIFICATION</scope>
</reference>
<dbReference type="Pfam" id="PF00054">
    <property type="entry name" value="Laminin_G_1"/>
    <property type="match status" value="1"/>
</dbReference>
<dbReference type="Ensembl" id="ENSCSET00000004234.1">
    <property type="protein sequence ID" value="ENSCSEP00000004179.1"/>
    <property type="gene ID" value="ENSCSEG00000002726.1"/>
</dbReference>
<evidence type="ECO:0000256" key="1">
    <source>
        <dbReference type="PROSITE-ProRule" id="PRU00122"/>
    </source>
</evidence>
<proteinExistence type="predicted"/>
<protein>
    <recommendedName>
        <fullName evidence="2">Laminin G domain-containing protein</fullName>
    </recommendedName>
</protein>
<keyword evidence="4" id="KW-1185">Reference proteome</keyword>
<dbReference type="Proteomes" id="UP000265120">
    <property type="component" value="Chromosome 1"/>
</dbReference>
<dbReference type="OMA" id="VINYCTS"/>
<dbReference type="STRING" id="244447.ENSCSEP00000004179"/>
<dbReference type="InParanoid" id="A0A3P8UQQ5"/>
<sequence>GCLSLTVIIKSSFQIRTFDPEGVIFYGDTKGGEDWFVLSLKNGIPLMQLSQDHMDVSVAGGPKINDGKWHTVSVW</sequence>
<reference evidence="3 4" key="1">
    <citation type="journal article" date="2014" name="Nat. Genet.">
        <title>Whole-genome sequence of a flatfish provides insights into ZW sex chromosome evolution and adaptation to a benthic lifestyle.</title>
        <authorList>
            <person name="Chen S."/>
            <person name="Zhang G."/>
            <person name="Shao C."/>
            <person name="Huang Q."/>
            <person name="Liu G."/>
            <person name="Zhang P."/>
            <person name="Song W."/>
            <person name="An N."/>
            <person name="Chalopin D."/>
            <person name="Volff J.N."/>
            <person name="Hong Y."/>
            <person name="Li Q."/>
            <person name="Sha Z."/>
            <person name="Zhou H."/>
            <person name="Xie M."/>
            <person name="Yu Q."/>
            <person name="Liu Y."/>
            <person name="Xiang H."/>
            <person name="Wang N."/>
            <person name="Wu K."/>
            <person name="Yang C."/>
            <person name="Zhou Q."/>
            <person name="Liao X."/>
            <person name="Yang L."/>
            <person name="Hu Q."/>
            <person name="Zhang J."/>
            <person name="Meng L."/>
            <person name="Jin L."/>
            <person name="Tian Y."/>
            <person name="Lian J."/>
            <person name="Yang J."/>
            <person name="Miao G."/>
            <person name="Liu S."/>
            <person name="Liang Z."/>
            <person name="Yan F."/>
            <person name="Li Y."/>
            <person name="Sun B."/>
            <person name="Zhang H."/>
            <person name="Zhang J."/>
            <person name="Zhu Y."/>
            <person name="Du M."/>
            <person name="Zhao Y."/>
            <person name="Schartl M."/>
            <person name="Tang Q."/>
            <person name="Wang J."/>
        </authorList>
    </citation>
    <scope>NUCLEOTIDE SEQUENCE</scope>
</reference>
<dbReference type="SUPFAM" id="SSF49899">
    <property type="entry name" value="Concanavalin A-like lectins/glucanases"/>
    <property type="match status" value="1"/>
</dbReference>
<comment type="caution">
    <text evidence="1">Lacks conserved residue(s) required for the propagation of feature annotation.</text>
</comment>
<organism evidence="3 4">
    <name type="scientific">Cynoglossus semilaevis</name>
    <name type="common">Tongue sole</name>
    <dbReference type="NCBI Taxonomy" id="244447"/>
    <lineage>
        <taxon>Eukaryota</taxon>
        <taxon>Metazoa</taxon>
        <taxon>Chordata</taxon>
        <taxon>Craniata</taxon>
        <taxon>Vertebrata</taxon>
        <taxon>Euteleostomi</taxon>
        <taxon>Actinopterygii</taxon>
        <taxon>Neopterygii</taxon>
        <taxon>Teleostei</taxon>
        <taxon>Neoteleostei</taxon>
        <taxon>Acanthomorphata</taxon>
        <taxon>Carangaria</taxon>
        <taxon>Pleuronectiformes</taxon>
        <taxon>Pleuronectoidei</taxon>
        <taxon>Cynoglossidae</taxon>
        <taxon>Cynoglossinae</taxon>
        <taxon>Cynoglossus</taxon>
    </lineage>
</organism>
<dbReference type="InterPro" id="IPR001791">
    <property type="entry name" value="Laminin_G"/>
</dbReference>
<evidence type="ECO:0000313" key="4">
    <source>
        <dbReference type="Proteomes" id="UP000265120"/>
    </source>
</evidence>